<keyword evidence="2" id="KW-1185">Reference proteome</keyword>
<name>A0A8T0WSA4_PANVG</name>
<accession>A0A8T0WSA4</accession>
<organism evidence="1 2">
    <name type="scientific">Panicum virgatum</name>
    <name type="common">Blackwell switchgrass</name>
    <dbReference type="NCBI Taxonomy" id="38727"/>
    <lineage>
        <taxon>Eukaryota</taxon>
        <taxon>Viridiplantae</taxon>
        <taxon>Streptophyta</taxon>
        <taxon>Embryophyta</taxon>
        <taxon>Tracheophyta</taxon>
        <taxon>Spermatophyta</taxon>
        <taxon>Magnoliopsida</taxon>
        <taxon>Liliopsida</taxon>
        <taxon>Poales</taxon>
        <taxon>Poaceae</taxon>
        <taxon>PACMAD clade</taxon>
        <taxon>Panicoideae</taxon>
        <taxon>Panicodae</taxon>
        <taxon>Paniceae</taxon>
        <taxon>Panicinae</taxon>
        <taxon>Panicum</taxon>
        <taxon>Panicum sect. Hiantes</taxon>
    </lineage>
</organism>
<protein>
    <submittedName>
        <fullName evidence="1">Uncharacterized protein</fullName>
    </submittedName>
</protein>
<dbReference type="AlphaFoldDB" id="A0A8T0WSA4"/>
<reference evidence="1" key="1">
    <citation type="submission" date="2020-05" db="EMBL/GenBank/DDBJ databases">
        <title>WGS assembly of Panicum virgatum.</title>
        <authorList>
            <person name="Lovell J.T."/>
            <person name="Jenkins J."/>
            <person name="Shu S."/>
            <person name="Juenger T.E."/>
            <person name="Schmutz J."/>
        </authorList>
    </citation>
    <scope>NUCLEOTIDE SEQUENCE</scope>
    <source>
        <strain evidence="1">AP13</strain>
    </source>
</reference>
<dbReference type="Proteomes" id="UP000823388">
    <property type="component" value="Chromosome 1N"/>
</dbReference>
<comment type="caution">
    <text evidence="1">The sequence shown here is derived from an EMBL/GenBank/DDBJ whole genome shotgun (WGS) entry which is preliminary data.</text>
</comment>
<proteinExistence type="predicted"/>
<gene>
    <name evidence="1" type="ORF">PVAP13_1NG022078</name>
</gene>
<evidence type="ECO:0000313" key="2">
    <source>
        <dbReference type="Proteomes" id="UP000823388"/>
    </source>
</evidence>
<dbReference type="EMBL" id="CM029038">
    <property type="protein sequence ID" value="KAG2648636.1"/>
    <property type="molecule type" value="Genomic_DNA"/>
</dbReference>
<evidence type="ECO:0000313" key="1">
    <source>
        <dbReference type="EMBL" id="KAG2648636.1"/>
    </source>
</evidence>
<sequence>MEPLQIWAGDMHGATISLSKQTHSNQTHPRWEARDGVRGTLSITCGAVTQRNKAKSQGQALPTNTRGKVKQHFIFSH</sequence>